<accession>A0AAW0X820</accession>
<proteinExistence type="predicted"/>
<evidence type="ECO:0000313" key="2">
    <source>
        <dbReference type="EMBL" id="KAK8735717.1"/>
    </source>
</evidence>
<gene>
    <name evidence="2" type="ORF">OTU49_005283</name>
</gene>
<keyword evidence="1" id="KW-0812">Transmembrane</keyword>
<feature type="transmembrane region" description="Helical" evidence="1">
    <location>
        <begin position="6"/>
        <end position="23"/>
    </location>
</feature>
<keyword evidence="3" id="KW-1185">Reference proteome</keyword>
<dbReference type="AlphaFoldDB" id="A0AAW0X820"/>
<keyword evidence="1" id="KW-0472">Membrane</keyword>
<reference evidence="2 3" key="1">
    <citation type="journal article" date="2024" name="BMC Genomics">
        <title>Genome assembly of redclaw crayfish (Cherax quadricarinatus) provides insights into its immune adaptation and hypoxia tolerance.</title>
        <authorList>
            <person name="Liu Z."/>
            <person name="Zheng J."/>
            <person name="Li H."/>
            <person name="Fang K."/>
            <person name="Wang S."/>
            <person name="He J."/>
            <person name="Zhou D."/>
            <person name="Weng S."/>
            <person name="Chi M."/>
            <person name="Gu Z."/>
            <person name="He J."/>
            <person name="Li F."/>
            <person name="Wang M."/>
        </authorList>
    </citation>
    <scope>NUCLEOTIDE SEQUENCE [LARGE SCALE GENOMIC DNA]</scope>
    <source>
        <strain evidence="2">ZL_2023a</strain>
    </source>
</reference>
<evidence type="ECO:0000256" key="1">
    <source>
        <dbReference type="SAM" id="Phobius"/>
    </source>
</evidence>
<dbReference type="EMBL" id="JARKIK010000046">
    <property type="protein sequence ID" value="KAK8735717.1"/>
    <property type="molecule type" value="Genomic_DNA"/>
</dbReference>
<dbReference type="Pfam" id="PF03567">
    <property type="entry name" value="Sulfotransfer_2"/>
    <property type="match status" value="1"/>
</dbReference>
<sequence length="306" mass="35997">MLVKKLKFVLLISVFALFVYINIHLKNSRVLESYILDVKRGIEKNKGNQNISNNITNNLKLWEHKTSNHEIIHINTIFRNHSFLSSEHNFPATPASRQITLRVVTFPSATNCSRKQYNSQIKKHKGVSNPTRDLYPCRLWREVNLQDPRWPPLLTPSNGSILKSLPVQHHDSQIQSLISEQMEVQKERVARLTKTCLSHPEIAIRQYTNLVWDTSRTPPVIYCPIYKVASTTWMVYFLRLAHVNDHNTALDKYKWKSKDRKKYMPRFGGGHRRVFQEYKAPKTIKEKNEVFRKSLRFIVVRHPFAR</sequence>
<name>A0AAW0X820_CHEQU</name>
<organism evidence="2 3">
    <name type="scientific">Cherax quadricarinatus</name>
    <name type="common">Australian red claw crayfish</name>
    <dbReference type="NCBI Taxonomy" id="27406"/>
    <lineage>
        <taxon>Eukaryota</taxon>
        <taxon>Metazoa</taxon>
        <taxon>Ecdysozoa</taxon>
        <taxon>Arthropoda</taxon>
        <taxon>Crustacea</taxon>
        <taxon>Multicrustacea</taxon>
        <taxon>Malacostraca</taxon>
        <taxon>Eumalacostraca</taxon>
        <taxon>Eucarida</taxon>
        <taxon>Decapoda</taxon>
        <taxon>Pleocyemata</taxon>
        <taxon>Astacidea</taxon>
        <taxon>Parastacoidea</taxon>
        <taxon>Parastacidae</taxon>
        <taxon>Cherax</taxon>
    </lineage>
</organism>
<dbReference type="InterPro" id="IPR005331">
    <property type="entry name" value="Sulfotransferase"/>
</dbReference>
<protein>
    <submittedName>
        <fullName evidence="2">Uncharacterized protein</fullName>
    </submittedName>
</protein>
<evidence type="ECO:0000313" key="3">
    <source>
        <dbReference type="Proteomes" id="UP001445076"/>
    </source>
</evidence>
<dbReference type="GO" id="GO:0016020">
    <property type="term" value="C:membrane"/>
    <property type="evidence" value="ECO:0007669"/>
    <property type="project" value="InterPro"/>
</dbReference>
<dbReference type="GO" id="GO:0008146">
    <property type="term" value="F:sulfotransferase activity"/>
    <property type="evidence" value="ECO:0007669"/>
    <property type="project" value="InterPro"/>
</dbReference>
<dbReference type="Proteomes" id="UP001445076">
    <property type="component" value="Unassembled WGS sequence"/>
</dbReference>
<comment type="caution">
    <text evidence="2">The sequence shown here is derived from an EMBL/GenBank/DDBJ whole genome shotgun (WGS) entry which is preliminary data.</text>
</comment>
<keyword evidence="1" id="KW-1133">Transmembrane helix</keyword>